<keyword evidence="2" id="KW-1185">Reference proteome</keyword>
<evidence type="ECO:0000313" key="1">
    <source>
        <dbReference type="EMBL" id="MRG93001.1"/>
    </source>
</evidence>
<proteinExistence type="predicted"/>
<dbReference type="AlphaFoldDB" id="A0A6N7PW17"/>
<comment type="caution">
    <text evidence="1">The sequence shown here is derived from an EMBL/GenBank/DDBJ whole genome shotgun (WGS) entry which is preliminary data.</text>
</comment>
<evidence type="ECO:0000313" key="2">
    <source>
        <dbReference type="Proteomes" id="UP000440224"/>
    </source>
</evidence>
<reference evidence="1 2" key="1">
    <citation type="submission" date="2019-10" db="EMBL/GenBank/DDBJ databases">
        <title>A soil myxobacterium in the family Polyangiaceae.</title>
        <authorList>
            <person name="Li Y."/>
            <person name="Wang J."/>
        </authorList>
    </citation>
    <scope>NUCLEOTIDE SEQUENCE [LARGE SCALE GENOMIC DNA]</scope>
    <source>
        <strain evidence="1 2">DSM 14734</strain>
    </source>
</reference>
<name>A0A6N7PW17_9BACT</name>
<dbReference type="OrthoDB" id="5511019at2"/>
<sequence>MVRRMATKEELVQTVKGIVKHWRDGQLDVAYQGYRDLFSSPEFGQHRPEDQRSALRLMIMAKGAPNPDRPTEPMIEAHRAAVSPLTDLVSNHGDPADHEMLGVCHVVLGNMESASAIFRAGLAIERQRNPQSDLCGSLMKRISLI</sequence>
<dbReference type="Proteomes" id="UP000440224">
    <property type="component" value="Unassembled WGS sequence"/>
</dbReference>
<gene>
    <name evidence="1" type="ORF">GF068_13830</name>
</gene>
<organism evidence="1 2">
    <name type="scientific">Polyangium spumosum</name>
    <dbReference type="NCBI Taxonomy" id="889282"/>
    <lineage>
        <taxon>Bacteria</taxon>
        <taxon>Pseudomonadati</taxon>
        <taxon>Myxococcota</taxon>
        <taxon>Polyangia</taxon>
        <taxon>Polyangiales</taxon>
        <taxon>Polyangiaceae</taxon>
        <taxon>Polyangium</taxon>
    </lineage>
</organism>
<protein>
    <recommendedName>
        <fullName evidence="3">Tetratricopeptide repeat protein</fullName>
    </recommendedName>
</protein>
<accession>A0A6N7PW17</accession>
<dbReference type="EMBL" id="WJIE01000003">
    <property type="protein sequence ID" value="MRG93001.1"/>
    <property type="molecule type" value="Genomic_DNA"/>
</dbReference>
<evidence type="ECO:0008006" key="3">
    <source>
        <dbReference type="Google" id="ProtNLM"/>
    </source>
</evidence>